<evidence type="ECO:0000313" key="1">
    <source>
        <dbReference type="EMBL" id="MCK1792414.1"/>
    </source>
</evidence>
<dbReference type="RefSeq" id="WP_247292653.1">
    <property type="nucleotide sequence ID" value="NZ_JAKNRW010000019.1"/>
</dbReference>
<evidence type="ECO:0008006" key="3">
    <source>
        <dbReference type="Google" id="ProtNLM"/>
    </source>
</evidence>
<comment type="caution">
    <text evidence="1">The sequence shown here is derived from an EMBL/GenBank/DDBJ whole genome shotgun (WGS) entry which is preliminary data.</text>
</comment>
<gene>
    <name evidence="1" type="ORF">L9059_19965</name>
</gene>
<name>A0ABT0F454_9PSED</name>
<accession>A0ABT0F454</accession>
<protein>
    <recommendedName>
        <fullName evidence="3">Anti-sigma factor</fullName>
    </recommendedName>
</protein>
<dbReference type="Proteomes" id="UP001299876">
    <property type="component" value="Unassembled WGS sequence"/>
</dbReference>
<proteinExistence type="predicted"/>
<reference evidence="1 2" key="1">
    <citation type="submission" date="2022-02" db="EMBL/GenBank/DDBJ databases">
        <title>Comparative genomics of the first Antarctic Pseudomonas spp. capable of biotransforming 2,4,6-Trinitrotoluene.</title>
        <authorList>
            <person name="Cabrera M.A."/>
            <person name="Marquez S.L."/>
            <person name="Perez-Donoso J.M."/>
        </authorList>
    </citation>
    <scope>NUCLEOTIDE SEQUENCE [LARGE SCALE GENOMIC DNA]</scope>
    <source>
        <strain evidence="1 2">TNT19</strain>
    </source>
</reference>
<sequence>MTDARPTPEEEVVKHFRQQSIDEPPAHLDAFILAAAHRATPVPKSSVWQRWSQACQKPRWQVAFASLVGIALMLALVQPGPDQEPAYDFAPAPKASAPAPAAPMAELGAPAQHESISAQMVDEAKVSKRMAAPAKSLDEQLREVVRLQETGEKAAADQLFESLKNRFPNQNLADRLKQLQKNQ</sequence>
<keyword evidence="2" id="KW-1185">Reference proteome</keyword>
<evidence type="ECO:0000313" key="2">
    <source>
        <dbReference type="Proteomes" id="UP001299876"/>
    </source>
</evidence>
<organism evidence="1 2">
    <name type="scientific">Pseudomonas violetae</name>
    <dbReference type="NCBI Taxonomy" id="2915813"/>
    <lineage>
        <taxon>Bacteria</taxon>
        <taxon>Pseudomonadati</taxon>
        <taxon>Pseudomonadota</taxon>
        <taxon>Gammaproteobacteria</taxon>
        <taxon>Pseudomonadales</taxon>
        <taxon>Pseudomonadaceae</taxon>
        <taxon>Pseudomonas</taxon>
    </lineage>
</organism>
<dbReference type="EMBL" id="JAKNRW010000019">
    <property type="protein sequence ID" value="MCK1792414.1"/>
    <property type="molecule type" value="Genomic_DNA"/>
</dbReference>